<evidence type="ECO:0000313" key="5">
    <source>
        <dbReference type="Proteomes" id="UP001163046"/>
    </source>
</evidence>
<dbReference type="GO" id="GO:0004630">
    <property type="term" value="F:phospholipase D activity"/>
    <property type="evidence" value="ECO:0007669"/>
    <property type="project" value="UniProtKB-EC"/>
</dbReference>
<evidence type="ECO:0000259" key="3">
    <source>
        <dbReference type="PROSITE" id="PS50035"/>
    </source>
</evidence>
<dbReference type="PANTHER" id="PTHR10185">
    <property type="entry name" value="PHOSPHOLIPASE D - RELATED"/>
    <property type="match status" value="1"/>
</dbReference>
<dbReference type="AlphaFoldDB" id="A0A9X0D8L4"/>
<proteinExistence type="inferred from homology"/>
<feature type="domain" description="PLD phosphodiesterase" evidence="3">
    <location>
        <begin position="200"/>
        <end position="227"/>
    </location>
</feature>
<dbReference type="EC" id="3.1.4.4" evidence="4"/>
<dbReference type="SMART" id="SM00155">
    <property type="entry name" value="PLDc"/>
    <property type="match status" value="2"/>
</dbReference>
<sequence length="483" mass="54151">MAARSASYVPMMEMEAKSEAFVPAKPNASLHRASKRVIALVVLMGVIATTVVILQFYIKRSNPSEEARTTRVPTTKLPCTGDCTITMVESIPRGVKFPAGSIHNPSTYDGWMHLMKIAKKQLDIASFYWTLRGSDTNTSDPSTEQGDHVFEELQAIAKRGVKIRIVLTPPTKTFPSLDTIDLSKQGLADVRLLDIKRLVGSGILHTKMWLVDGKHFYVGSANQDWKALTQVQEIGLMSYNCSCMADDMSKLFEVYWDLAQPDSKIPDPWPDKYKTTINADSPAQIKINGSNSAAIFLSSSPPQLCPPGRTDDLSAILQVINSATKFVYVSVMDYFPTTLYTPHRTYWPDIDDALRRAAFDRKVEVRLLASLWKYTRPDMKYYLRSLAALNGANDASVHVKLYTVPPYTMDIPHTRVNHNKFMVTESVAYFGTSNWAGDYFLYTGGIGYVINETETGKTVRTQLQAVFERNWNSNYTSPVICQD</sequence>
<accession>A0A9X0D8L4</accession>
<dbReference type="Proteomes" id="UP001163046">
    <property type="component" value="Unassembled WGS sequence"/>
</dbReference>
<dbReference type="InterPro" id="IPR050874">
    <property type="entry name" value="Diverse_PLD-related"/>
</dbReference>
<evidence type="ECO:0000313" key="4">
    <source>
        <dbReference type="EMBL" id="KAJ7388904.1"/>
    </source>
</evidence>
<dbReference type="Pfam" id="PF13918">
    <property type="entry name" value="PLDc_3"/>
    <property type="match status" value="1"/>
</dbReference>
<organism evidence="4 5">
    <name type="scientific">Desmophyllum pertusum</name>
    <dbReference type="NCBI Taxonomy" id="174260"/>
    <lineage>
        <taxon>Eukaryota</taxon>
        <taxon>Metazoa</taxon>
        <taxon>Cnidaria</taxon>
        <taxon>Anthozoa</taxon>
        <taxon>Hexacorallia</taxon>
        <taxon>Scleractinia</taxon>
        <taxon>Caryophylliina</taxon>
        <taxon>Caryophylliidae</taxon>
        <taxon>Desmophyllum</taxon>
    </lineage>
</organism>
<dbReference type="Gene3D" id="3.30.870.10">
    <property type="entry name" value="Endonuclease Chain A"/>
    <property type="match status" value="2"/>
</dbReference>
<feature type="transmembrane region" description="Helical" evidence="2">
    <location>
        <begin position="37"/>
        <end position="58"/>
    </location>
</feature>
<evidence type="ECO:0000256" key="1">
    <source>
        <dbReference type="ARBA" id="ARBA00008664"/>
    </source>
</evidence>
<dbReference type="CDD" id="cd09106">
    <property type="entry name" value="PLDc_vPLD3_4_5_like_1"/>
    <property type="match status" value="1"/>
</dbReference>
<dbReference type="CDD" id="cd09107">
    <property type="entry name" value="PLDc_vPLD3_4_5_like_2"/>
    <property type="match status" value="1"/>
</dbReference>
<dbReference type="Pfam" id="PF00614">
    <property type="entry name" value="PLDc"/>
    <property type="match status" value="1"/>
</dbReference>
<name>A0A9X0D8L4_9CNID</name>
<reference evidence="4" key="1">
    <citation type="submission" date="2023-01" db="EMBL/GenBank/DDBJ databases">
        <title>Genome assembly of the deep-sea coral Lophelia pertusa.</title>
        <authorList>
            <person name="Herrera S."/>
            <person name="Cordes E."/>
        </authorList>
    </citation>
    <scope>NUCLEOTIDE SEQUENCE</scope>
    <source>
        <strain evidence="4">USNM1676648</strain>
        <tissue evidence="4">Polyp</tissue>
    </source>
</reference>
<comment type="caution">
    <text evidence="4">The sequence shown here is derived from an EMBL/GenBank/DDBJ whole genome shotgun (WGS) entry which is preliminary data.</text>
</comment>
<dbReference type="InterPro" id="IPR001736">
    <property type="entry name" value="PLipase_D/transphosphatidylase"/>
</dbReference>
<dbReference type="OrthoDB" id="1923775at2759"/>
<dbReference type="EMBL" id="MU825447">
    <property type="protein sequence ID" value="KAJ7388904.1"/>
    <property type="molecule type" value="Genomic_DNA"/>
</dbReference>
<dbReference type="PANTHER" id="PTHR10185:SF17">
    <property type="entry name" value="GM01519P-RELATED"/>
    <property type="match status" value="1"/>
</dbReference>
<dbReference type="PROSITE" id="PS50035">
    <property type="entry name" value="PLD"/>
    <property type="match status" value="2"/>
</dbReference>
<keyword evidence="5" id="KW-1185">Reference proteome</keyword>
<gene>
    <name evidence="4" type="primary">PLD4</name>
    <name evidence="4" type="ORF">OS493_035051</name>
</gene>
<keyword evidence="2" id="KW-1133">Transmembrane helix</keyword>
<dbReference type="SUPFAM" id="SSF56024">
    <property type="entry name" value="Phospholipase D/nuclease"/>
    <property type="match status" value="2"/>
</dbReference>
<feature type="domain" description="PLD phosphodiesterase" evidence="3">
    <location>
        <begin position="413"/>
        <end position="439"/>
    </location>
</feature>
<keyword evidence="2" id="KW-0812">Transmembrane</keyword>
<comment type="similarity">
    <text evidence="1">Belongs to the phospholipase D family.</text>
</comment>
<evidence type="ECO:0000256" key="2">
    <source>
        <dbReference type="SAM" id="Phobius"/>
    </source>
</evidence>
<protein>
    <submittedName>
        <fullName evidence="4">Phospholipase</fullName>
        <ecNumber evidence="4">3.1.4.4</ecNumber>
    </submittedName>
</protein>
<keyword evidence="2" id="KW-0472">Membrane</keyword>
<dbReference type="InterPro" id="IPR032803">
    <property type="entry name" value="PLDc_3"/>
</dbReference>
<keyword evidence="4" id="KW-0378">Hydrolase</keyword>